<feature type="transmembrane region" description="Helical" evidence="5">
    <location>
        <begin position="200"/>
        <end position="222"/>
    </location>
</feature>
<dbReference type="AlphaFoldDB" id="A0A4Y9ZK31"/>
<dbReference type="OrthoDB" id="5215911at2759"/>
<sequence>MSALQSLVASSIEQIYFIHERGARTVIWSFAILAGITLGPLIYGYVVQNLSWQMGFWFVSIPLGIVTLLVFFFVPETTYYRTQHLARASKDVLDSTSEKRSLEKQAGSIEEQSSEDGSISPAPSYISQLKIWNGTFSDDPLWKIVLRPLPLLLSPVTSFLFLSHGMQTAWLSLLPICSSTIFTLEYNFNAAQIGLTNLGGLVGIVIGMVLTGPLTDWGAVWMSRHNGGVYEPEFRLVFMSMMLFGVFGYAGWAVGTGHNMPWIGAVACMAMVNFSMVVSGSAAVTYLLDTHGPDALHCLAISNFLKNMVLFGFSFFANGMIEARGVKTSLLILAGCQAVCWMASVPMYIFGKRVRSWIARNPAIFTMARSGKAGARN</sequence>
<evidence type="ECO:0000256" key="3">
    <source>
        <dbReference type="ARBA" id="ARBA00022989"/>
    </source>
</evidence>
<keyword evidence="7" id="KW-1185">Reference proteome</keyword>
<accession>A0A4Y9ZK31</accession>
<dbReference type="Gene3D" id="1.20.1250.20">
    <property type="entry name" value="MFS general substrate transporter like domains"/>
    <property type="match status" value="1"/>
</dbReference>
<evidence type="ECO:0000256" key="4">
    <source>
        <dbReference type="ARBA" id="ARBA00023136"/>
    </source>
</evidence>
<organism evidence="6 7">
    <name type="scientific">Hericium alpestre</name>
    <dbReference type="NCBI Taxonomy" id="135208"/>
    <lineage>
        <taxon>Eukaryota</taxon>
        <taxon>Fungi</taxon>
        <taxon>Dikarya</taxon>
        <taxon>Basidiomycota</taxon>
        <taxon>Agaricomycotina</taxon>
        <taxon>Agaricomycetes</taxon>
        <taxon>Russulales</taxon>
        <taxon>Hericiaceae</taxon>
        <taxon>Hericium</taxon>
    </lineage>
</organism>
<feature type="transmembrane region" description="Helical" evidence="5">
    <location>
        <begin position="234"/>
        <end position="254"/>
    </location>
</feature>
<evidence type="ECO:0000256" key="2">
    <source>
        <dbReference type="ARBA" id="ARBA00022692"/>
    </source>
</evidence>
<comment type="caution">
    <text evidence="6">The sequence shown here is derived from an EMBL/GenBank/DDBJ whole genome shotgun (WGS) entry which is preliminary data.</text>
</comment>
<keyword evidence="4 5" id="KW-0472">Membrane</keyword>
<dbReference type="EMBL" id="SFCI01002199">
    <property type="protein sequence ID" value="TFY74253.1"/>
    <property type="molecule type" value="Genomic_DNA"/>
</dbReference>
<feature type="transmembrane region" description="Helical" evidence="5">
    <location>
        <begin position="295"/>
        <end position="317"/>
    </location>
</feature>
<feature type="transmembrane region" description="Helical" evidence="5">
    <location>
        <begin position="329"/>
        <end position="350"/>
    </location>
</feature>
<keyword evidence="3 5" id="KW-1133">Transmembrane helix</keyword>
<keyword evidence="2 5" id="KW-0812">Transmembrane</keyword>
<evidence type="ECO:0000313" key="7">
    <source>
        <dbReference type="Proteomes" id="UP000298061"/>
    </source>
</evidence>
<evidence type="ECO:0000256" key="5">
    <source>
        <dbReference type="SAM" id="Phobius"/>
    </source>
</evidence>
<dbReference type="GO" id="GO:0022857">
    <property type="term" value="F:transmembrane transporter activity"/>
    <property type="evidence" value="ECO:0007669"/>
    <property type="project" value="InterPro"/>
</dbReference>
<feature type="transmembrane region" description="Helical" evidence="5">
    <location>
        <begin position="260"/>
        <end position="288"/>
    </location>
</feature>
<dbReference type="InterPro" id="IPR036259">
    <property type="entry name" value="MFS_trans_sf"/>
</dbReference>
<dbReference type="STRING" id="135208.A0A4Y9ZK31"/>
<reference evidence="6 7" key="1">
    <citation type="submission" date="2019-02" db="EMBL/GenBank/DDBJ databases">
        <title>Genome sequencing of the rare red list fungi Hericium alpestre (H. flagellum).</title>
        <authorList>
            <person name="Buettner E."/>
            <person name="Kellner H."/>
        </authorList>
    </citation>
    <scope>NUCLEOTIDE SEQUENCE [LARGE SCALE GENOMIC DNA]</scope>
    <source>
        <strain evidence="6 7">DSM 108284</strain>
    </source>
</reference>
<proteinExistence type="predicted"/>
<evidence type="ECO:0000313" key="6">
    <source>
        <dbReference type="EMBL" id="TFY74253.1"/>
    </source>
</evidence>
<dbReference type="InterPro" id="IPR011701">
    <property type="entry name" value="MFS"/>
</dbReference>
<evidence type="ECO:0008006" key="8">
    <source>
        <dbReference type="Google" id="ProtNLM"/>
    </source>
</evidence>
<name>A0A4Y9ZK31_9AGAM</name>
<dbReference type="Pfam" id="PF07690">
    <property type="entry name" value="MFS_1"/>
    <property type="match status" value="1"/>
</dbReference>
<dbReference type="PANTHER" id="PTHR23502">
    <property type="entry name" value="MAJOR FACILITATOR SUPERFAMILY"/>
    <property type="match status" value="1"/>
</dbReference>
<protein>
    <recommendedName>
        <fullName evidence="8">Major facilitator superfamily (MFS) profile domain-containing protein</fullName>
    </recommendedName>
</protein>
<feature type="transmembrane region" description="Helical" evidence="5">
    <location>
        <begin position="26"/>
        <end position="47"/>
    </location>
</feature>
<dbReference type="PANTHER" id="PTHR23502:SF4">
    <property type="entry name" value="MAJOR FACILITATOR SUPERFAMILY (MFS) PROFILE DOMAIN-CONTAINING PROTEIN-RELATED"/>
    <property type="match status" value="1"/>
</dbReference>
<feature type="transmembrane region" description="Helical" evidence="5">
    <location>
        <begin position="54"/>
        <end position="74"/>
    </location>
</feature>
<gene>
    <name evidence="6" type="ORF">EWM64_g9759</name>
</gene>
<dbReference type="SUPFAM" id="SSF103473">
    <property type="entry name" value="MFS general substrate transporter"/>
    <property type="match status" value="1"/>
</dbReference>
<dbReference type="GO" id="GO:0005886">
    <property type="term" value="C:plasma membrane"/>
    <property type="evidence" value="ECO:0007669"/>
    <property type="project" value="TreeGrafter"/>
</dbReference>
<dbReference type="Proteomes" id="UP000298061">
    <property type="component" value="Unassembled WGS sequence"/>
</dbReference>
<evidence type="ECO:0000256" key="1">
    <source>
        <dbReference type="ARBA" id="ARBA00004141"/>
    </source>
</evidence>
<comment type="subcellular location">
    <subcellularLocation>
        <location evidence="1">Membrane</location>
        <topology evidence="1">Multi-pass membrane protein</topology>
    </subcellularLocation>
</comment>